<dbReference type="GO" id="GO:0050660">
    <property type="term" value="F:flavin adenine dinucleotide binding"/>
    <property type="evidence" value="ECO:0007669"/>
    <property type="project" value="TreeGrafter"/>
</dbReference>
<dbReference type="PANTHER" id="PTHR21197">
    <property type="entry name" value="UDP-GALACTOPYRANOSE MUTASE"/>
    <property type="match status" value="1"/>
</dbReference>
<dbReference type="AlphaFoldDB" id="A0A1F6EG39"/>
<dbReference type="SUPFAM" id="SSF51905">
    <property type="entry name" value="FAD/NAD(P)-binding domain"/>
    <property type="match status" value="1"/>
</dbReference>
<dbReference type="PRINTS" id="PR00419">
    <property type="entry name" value="ADXRDTASE"/>
</dbReference>
<proteinExistence type="predicted"/>
<dbReference type="Gene3D" id="3.50.50.60">
    <property type="entry name" value="FAD/NAD(P)-binding domain"/>
    <property type="match status" value="1"/>
</dbReference>
<comment type="caution">
    <text evidence="2">The sequence shown here is derived from an EMBL/GenBank/DDBJ whole genome shotgun (WGS) entry which is preliminary data.</text>
</comment>
<name>A0A1F6EG39_9BACT</name>
<dbReference type="NCBIfam" id="NF005548">
    <property type="entry name" value="PRK07208.1-4"/>
    <property type="match status" value="1"/>
</dbReference>
<evidence type="ECO:0000259" key="1">
    <source>
        <dbReference type="Pfam" id="PF01593"/>
    </source>
</evidence>
<dbReference type="GO" id="GO:0005829">
    <property type="term" value="C:cytosol"/>
    <property type="evidence" value="ECO:0007669"/>
    <property type="project" value="TreeGrafter"/>
</dbReference>
<dbReference type="EMBL" id="MFLY01000036">
    <property type="protein sequence ID" value="OGG72618.1"/>
    <property type="molecule type" value="Genomic_DNA"/>
</dbReference>
<organism evidence="2 3">
    <name type="scientific">Candidatus Kaiserbacteria bacterium RIFCSPLOWO2_01_FULL_53_17</name>
    <dbReference type="NCBI Taxonomy" id="1798511"/>
    <lineage>
        <taxon>Bacteria</taxon>
        <taxon>Candidatus Kaiseribacteriota</taxon>
    </lineage>
</organism>
<feature type="domain" description="Amine oxidase" evidence="1">
    <location>
        <begin position="18"/>
        <end position="433"/>
    </location>
</feature>
<gene>
    <name evidence="2" type="ORF">A3A38_00020</name>
</gene>
<dbReference type="GO" id="GO:0008767">
    <property type="term" value="F:UDP-galactopyranose mutase activity"/>
    <property type="evidence" value="ECO:0007669"/>
    <property type="project" value="TreeGrafter"/>
</dbReference>
<reference evidence="2 3" key="1">
    <citation type="journal article" date="2016" name="Nat. Commun.">
        <title>Thousands of microbial genomes shed light on interconnected biogeochemical processes in an aquifer system.</title>
        <authorList>
            <person name="Anantharaman K."/>
            <person name="Brown C.T."/>
            <person name="Hug L.A."/>
            <person name="Sharon I."/>
            <person name="Castelle C.J."/>
            <person name="Probst A.J."/>
            <person name="Thomas B.C."/>
            <person name="Singh A."/>
            <person name="Wilkins M.J."/>
            <person name="Karaoz U."/>
            <person name="Brodie E.L."/>
            <person name="Williams K.H."/>
            <person name="Hubbard S.S."/>
            <person name="Banfield J.F."/>
        </authorList>
    </citation>
    <scope>NUCLEOTIDE SEQUENCE [LARGE SCALE GENOMIC DNA]</scope>
</reference>
<evidence type="ECO:0000313" key="2">
    <source>
        <dbReference type="EMBL" id="OGG72618.1"/>
    </source>
</evidence>
<dbReference type="InterPro" id="IPR002937">
    <property type="entry name" value="Amino_oxidase"/>
</dbReference>
<dbReference type="InterPro" id="IPR036188">
    <property type="entry name" value="FAD/NAD-bd_sf"/>
</dbReference>
<accession>A0A1F6EG39</accession>
<dbReference type="Proteomes" id="UP000177306">
    <property type="component" value="Unassembled WGS sequence"/>
</dbReference>
<dbReference type="PANTHER" id="PTHR21197:SF0">
    <property type="entry name" value="UDP-GALACTOPYRANOSE MUTASE"/>
    <property type="match status" value="1"/>
</dbReference>
<dbReference type="GO" id="GO:0016491">
    <property type="term" value="F:oxidoreductase activity"/>
    <property type="evidence" value="ECO:0007669"/>
    <property type="project" value="InterPro"/>
</dbReference>
<dbReference type="Pfam" id="PF01593">
    <property type="entry name" value="Amino_oxidase"/>
    <property type="match status" value="1"/>
</dbReference>
<protein>
    <recommendedName>
        <fullName evidence="1">Amine oxidase domain-containing protein</fullName>
    </recommendedName>
</protein>
<evidence type="ECO:0000313" key="3">
    <source>
        <dbReference type="Proteomes" id="UP000177306"/>
    </source>
</evidence>
<sequence length="487" mass="55735">MSSDIKDKKFVILGAGPAGMGAAWELYKKGAKHITVIDHNDQVGGLARTMKFKGYFFDVGPHRFLTKYAEVEALWKELLGDDLLSRPRLTRIYYRNRFFVYPLKLTDALWNLGLWQSMLAGMSFLKAQVRWYGKDPKNFAEWTEKTFGNRMSQAFFRDYFTKVWGIGAHEVGIEWAGQRIKRISIRDFFGKKLKEFVWQQKSENIGNKFYYPRYGAGQFYTTMQKKLAAAGVTFQLGRTVLAIRHEGSRLTSVETEGQGGKAETFSGDIFISSIPANFLISALAPAVSNDVRALTSAMRFRAHIAVNMIVNRKDLFADSWLYIQSVDFRIARIGNYGAFSPDMLGNPDTSAIGVEFFCFAGDTFWEKSDEDIIALAVDELVKLGFISRQEYASAFVVRHEDAYPTYYLGYREAFARVRQCLEAFENLRLIGRAGMYKYKDQDHALYTGILTVRNLFGEDNDVWELGEEKEFFEEKTAPHELMPRSNS</sequence>